<feature type="domain" description="Protein kinase" evidence="3">
    <location>
        <begin position="19"/>
        <end position="308"/>
    </location>
</feature>
<protein>
    <recommendedName>
        <fullName evidence="1">non-specific serine/threonine protein kinase</fullName>
        <ecNumber evidence="1">2.7.11.1</ecNumber>
    </recommendedName>
</protein>
<evidence type="ECO:0000313" key="5">
    <source>
        <dbReference type="Proteomes" id="UP001281761"/>
    </source>
</evidence>
<evidence type="ECO:0000313" key="4">
    <source>
        <dbReference type="EMBL" id="KAK2960693.1"/>
    </source>
</evidence>
<organism evidence="4 5">
    <name type="scientific">Blattamonas nauphoetae</name>
    <dbReference type="NCBI Taxonomy" id="2049346"/>
    <lineage>
        <taxon>Eukaryota</taxon>
        <taxon>Metamonada</taxon>
        <taxon>Preaxostyla</taxon>
        <taxon>Oxymonadida</taxon>
        <taxon>Blattamonas</taxon>
    </lineage>
</organism>
<proteinExistence type="predicted"/>
<feature type="region of interest" description="Disordered" evidence="2">
    <location>
        <begin position="644"/>
        <end position="680"/>
    </location>
</feature>
<accession>A0ABQ9YAA6</accession>
<dbReference type="Gene3D" id="1.10.510.10">
    <property type="entry name" value="Transferase(Phosphotransferase) domain 1"/>
    <property type="match status" value="1"/>
</dbReference>
<keyword evidence="4" id="KW-0418">Kinase</keyword>
<dbReference type="EMBL" id="JARBJD010000021">
    <property type="protein sequence ID" value="KAK2960693.1"/>
    <property type="molecule type" value="Genomic_DNA"/>
</dbReference>
<sequence length="680" mass="76708">MSRISHSTLPSTLQNRFRLHSSCRFGQGSFGTILRCTELHTGKELAVKVEPNTPDSFLKYEYRIMKQLQVHQGFPSAYSYCHTETHNFLVMARLGRTVEQIWERNGREFSMATLAHISIQAVTLLERLHSLGYLHRDIKPENFMFSRDETSQELFLIDFGLSKRFGRESEGTHIKFRTGKQMIGTPRYASFAAHLGMEQGRKDDLLSLFNVIVFLLSGGRLPWMGITASTDRKKYAKIGSRKLSVPVESLADLPLPLASFVNCLLATPFEAEPPYGYLRRLLLELGSMDRLARTSFGSDLFSSEQHFLDTYKFEWTENLSTHTVLLCDPSPNNQLSVKASSDLQPQNPFSETCTPIFSPKRVDGTPIRPTILPLLPFSETDQWKRVICSPSPCDIQNQQEFDAQDPFLQIPSFPTSPHAVSPVRTWIFVQKEQDVPSLLAPPTKAQFTTPFSSPMNVSPAVTPSFPSSPVLPELLPSLQVTPRYRSRVHYVEPTPQKETPTLKTSLPELKTMKPTHILPEERLPDSDVPEPKRCELHPFRLVVPPTNSPINYQFPKKTPFGSCVKDQRLTRHNSEVKAKGLPFSSDSTQLQTSQSSPILKQPPLFVRTELGSLQRARCECHLRSGKSSSEPELKNVTFVHPPKPSPFLSFGKSGTPIQKQRTNVNFSSTSTRTQNTLSPI</sequence>
<evidence type="ECO:0000259" key="3">
    <source>
        <dbReference type="PROSITE" id="PS50011"/>
    </source>
</evidence>
<dbReference type="InterPro" id="IPR011009">
    <property type="entry name" value="Kinase-like_dom_sf"/>
</dbReference>
<evidence type="ECO:0000256" key="1">
    <source>
        <dbReference type="ARBA" id="ARBA00012513"/>
    </source>
</evidence>
<reference evidence="4 5" key="1">
    <citation type="journal article" date="2022" name="bioRxiv">
        <title>Genomics of Preaxostyla Flagellates Illuminates Evolutionary Transitions and the Path Towards Mitochondrial Loss.</title>
        <authorList>
            <person name="Novak L.V.F."/>
            <person name="Treitli S.C."/>
            <person name="Pyrih J."/>
            <person name="Halakuc P."/>
            <person name="Pipaliya S.V."/>
            <person name="Vacek V."/>
            <person name="Brzon O."/>
            <person name="Soukal P."/>
            <person name="Eme L."/>
            <person name="Dacks J.B."/>
            <person name="Karnkowska A."/>
            <person name="Elias M."/>
            <person name="Hampl V."/>
        </authorList>
    </citation>
    <scope>NUCLEOTIDE SEQUENCE [LARGE SCALE GENOMIC DNA]</scope>
    <source>
        <strain evidence="4">NAU3</strain>
        <tissue evidence="4">Gut</tissue>
    </source>
</reference>
<dbReference type="EC" id="2.7.11.1" evidence="1"/>
<dbReference type="Pfam" id="PF00069">
    <property type="entry name" value="Pkinase"/>
    <property type="match status" value="1"/>
</dbReference>
<keyword evidence="5" id="KW-1185">Reference proteome</keyword>
<dbReference type="PANTHER" id="PTHR11909">
    <property type="entry name" value="CASEIN KINASE-RELATED"/>
    <property type="match status" value="1"/>
</dbReference>
<comment type="caution">
    <text evidence="4">The sequence shown here is derived from an EMBL/GenBank/DDBJ whole genome shotgun (WGS) entry which is preliminary data.</text>
</comment>
<dbReference type="SUPFAM" id="SSF56112">
    <property type="entry name" value="Protein kinase-like (PK-like)"/>
    <property type="match status" value="1"/>
</dbReference>
<dbReference type="SMART" id="SM00220">
    <property type="entry name" value="S_TKc"/>
    <property type="match status" value="1"/>
</dbReference>
<evidence type="ECO:0000256" key="2">
    <source>
        <dbReference type="SAM" id="MobiDB-lite"/>
    </source>
</evidence>
<feature type="compositionally biased region" description="Polar residues" evidence="2">
    <location>
        <begin position="655"/>
        <end position="680"/>
    </location>
</feature>
<gene>
    <name evidence="4" type="ORF">BLNAU_4348</name>
</gene>
<dbReference type="GO" id="GO:0004674">
    <property type="term" value="F:protein serine/threonine kinase activity"/>
    <property type="evidence" value="ECO:0007669"/>
    <property type="project" value="UniProtKB-EC"/>
</dbReference>
<name>A0ABQ9YAA6_9EUKA</name>
<dbReference type="PROSITE" id="PS50011">
    <property type="entry name" value="PROTEIN_KINASE_DOM"/>
    <property type="match status" value="1"/>
</dbReference>
<dbReference type="PROSITE" id="PS00108">
    <property type="entry name" value="PROTEIN_KINASE_ST"/>
    <property type="match status" value="1"/>
</dbReference>
<keyword evidence="4" id="KW-0808">Transferase</keyword>
<dbReference type="Proteomes" id="UP001281761">
    <property type="component" value="Unassembled WGS sequence"/>
</dbReference>
<dbReference type="InterPro" id="IPR050235">
    <property type="entry name" value="CK1_Ser-Thr_kinase"/>
</dbReference>
<dbReference type="InterPro" id="IPR000719">
    <property type="entry name" value="Prot_kinase_dom"/>
</dbReference>
<dbReference type="InterPro" id="IPR008271">
    <property type="entry name" value="Ser/Thr_kinase_AS"/>
</dbReference>